<reference evidence="2" key="2">
    <citation type="submission" date="2015-01" db="EMBL/GenBank/DDBJ databases">
        <title>Evolutionary Origins and Diversification of the Mycorrhizal Mutualists.</title>
        <authorList>
            <consortium name="DOE Joint Genome Institute"/>
            <consortium name="Mycorrhizal Genomics Consortium"/>
            <person name="Kohler A."/>
            <person name="Kuo A."/>
            <person name="Nagy L.G."/>
            <person name="Floudas D."/>
            <person name="Copeland A."/>
            <person name="Barry K.W."/>
            <person name="Cichocki N."/>
            <person name="Veneault-Fourrey C."/>
            <person name="LaButti K."/>
            <person name="Lindquist E.A."/>
            <person name="Lipzen A."/>
            <person name="Lundell T."/>
            <person name="Morin E."/>
            <person name="Murat C."/>
            <person name="Riley R."/>
            <person name="Ohm R."/>
            <person name="Sun H."/>
            <person name="Tunlid A."/>
            <person name="Henrissat B."/>
            <person name="Grigoriev I.V."/>
            <person name="Hibbett D.S."/>
            <person name="Martin F."/>
        </authorList>
    </citation>
    <scope>NUCLEOTIDE SEQUENCE [LARGE SCALE GENOMIC DNA]</scope>
    <source>
        <strain evidence="2">h7</strain>
    </source>
</reference>
<name>A0A0C3BYK9_HEBCY</name>
<proteinExistence type="predicted"/>
<dbReference type="AlphaFoldDB" id="A0A0C3BYK9"/>
<organism evidence="1 2">
    <name type="scientific">Hebeloma cylindrosporum</name>
    <dbReference type="NCBI Taxonomy" id="76867"/>
    <lineage>
        <taxon>Eukaryota</taxon>
        <taxon>Fungi</taxon>
        <taxon>Dikarya</taxon>
        <taxon>Basidiomycota</taxon>
        <taxon>Agaricomycotina</taxon>
        <taxon>Agaricomycetes</taxon>
        <taxon>Agaricomycetidae</taxon>
        <taxon>Agaricales</taxon>
        <taxon>Agaricineae</taxon>
        <taxon>Hymenogastraceae</taxon>
        <taxon>Hebeloma</taxon>
    </lineage>
</organism>
<evidence type="ECO:0000313" key="1">
    <source>
        <dbReference type="EMBL" id="KIM41665.1"/>
    </source>
</evidence>
<dbReference type="HOGENOM" id="CLU_1372353_0_0_1"/>
<reference evidence="1 2" key="1">
    <citation type="submission" date="2014-04" db="EMBL/GenBank/DDBJ databases">
        <authorList>
            <consortium name="DOE Joint Genome Institute"/>
            <person name="Kuo A."/>
            <person name="Gay G."/>
            <person name="Dore J."/>
            <person name="Kohler A."/>
            <person name="Nagy L.G."/>
            <person name="Floudas D."/>
            <person name="Copeland A."/>
            <person name="Barry K.W."/>
            <person name="Cichocki N."/>
            <person name="Veneault-Fourrey C."/>
            <person name="LaButti K."/>
            <person name="Lindquist E.A."/>
            <person name="Lipzen A."/>
            <person name="Lundell T."/>
            <person name="Morin E."/>
            <person name="Murat C."/>
            <person name="Sun H."/>
            <person name="Tunlid A."/>
            <person name="Henrissat B."/>
            <person name="Grigoriev I.V."/>
            <person name="Hibbett D.S."/>
            <person name="Martin F."/>
            <person name="Nordberg H.P."/>
            <person name="Cantor M.N."/>
            <person name="Hua S.X."/>
        </authorList>
    </citation>
    <scope>NUCLEOTIDE SEQUENCE [LARGE SCALE GENOMIC DNA]</scope>
    <source>
        <strain evidence="2">h7</strain>
    </source>
</reference>
<sequence>MGTWCLQLPPYWDGSLVESLTETTALELDAGDVPASAAISGQIFPVADALARSLFPRFIENSVLYCSERAKKLKRRLEKACYYNAGISYLLKKAKRLFPIPHRWDTFTGRDEGEFNLCDNIHDALPGGSGCTSLDPETVKRVDTFFPSMFGNWRRQQKVHTCLRAELRVVLHLGLLPGAIDPADKPIGASKRSCLWCGS</sequence>
<keyword evidence="2" id="KW-1185">Reference proteome</keyword>
<evidence type="ECO:0000313" key="2">
    <source>
        <dbReference type="Proteomes" id="UP000053424"/>
    </source>
</evidence>
<gene>
    <name evidence="1" type="ORF">M413DRAFT_135889</name>
</gene>
<dbReference type="EMBL" id="KN831779">
    <property type="protein sequence ID" value="KIM41665.1"/>
    <property type="molecule type" value="Genomic_DNA"/>
</dbReference>
<protein>
    <submittedName>
        <fullName evidence="1">Uncharacterized protein</fullName>
    </submittedName>
</protein>
<dbReference type="OrthoDB" id="3063780at2759"/>
<dbReference type="Proteomes" id="UP000053424">
    <property type="component" value="Unassembled WGS sequence"/>
</dbReference>
<accession>A0A0C3BYK9</accession>